<keyword evidence="2" id="KW-1185">Reference proteome</keyword>
<dbReference type="EMBL" id="PTJO01000001">
    <property type="protein sequence ID" value="RNE49945.1"/>
    <property type="molecule type" value="Genomic_DNA"/>
</dbReference>
<comment type="caution">
    <text evidence="1">The sequence shown here is derived from an EMBL/GenBank/DDBJ whole genome shotgun (WGS) entry which is preliminary data.</text>
</comment>
<dbReference type="Proteomes" id="UP000266975">
    <property type="component" value="Unassembled WGS sequence"/>
</dbReference>
<name>A0A3M8KAX6_9CORY</name>
<reference evidence="1 2" key="1">
    <citation type="submission" date="2018-02" db="EMBL/GenBank/DDBJ databases">
        <title>Corynebacterium alimpuense sp. nov., a marine obligate actinomycete isolated from sediments of Valparaiso bay, Chile.</title>
        <authorList>
            <person name="Claverias F."/>
            <person name="Gonzales-Siles L."/>
            <person name="Salva-Serra F."/>
            <person name="Inganaes E."/>
            <person name="Molin K."/>
            <person name="Cumsille A."/>
            <person name="Undabarrena A."/>
            <person name="Couve E."/>
            <person name="Moore E.R.B."/>
            <person name="Gomila M."/>
            <person name="Camara B."/>
        </authorList>
    </citation>
    <scope>NUCLEOTIDE SEQUENCE [LARGE SCALE GENOMIC DNA]</scope>
    <source>
        <strain evidence="1 2">CCUG 69366</strain>
    </source>
</reference>
<protein>
    <submittedName>
        <fullName evidence="1">Uncharacterized protein</fullName>
    </submittedName>
</protein>
<gene>
    <name evidence="1" type="ORF">C5L39_00790</name>
</gene>
<dbReference type="AlphaFoldDB" id="A0A3M8KAX6"/>
<evidence type="ECO:0000313" key="2">
    <source>
        <dbReference type="Proteomes" id="UP000266975"/>
    </source>
</evidence>
<organism evidence="1 2">
    <name type="scientific">Corynebacterium alimapuense</name>
    <dbReference type="NCBI Taxonomy" id="1576874"/>
    <lineage>
        <taxon>Bacteria</taxon>
        <taxon>Bacillati</taxon>
        <taxon>Actinomycetota</taxon>
        <taxon>Actinomycetes</taxon>
        <taxon>Mycobacteriales</taxon>
        <taxon>Corynebacteriaceae</taxon>
        <taxon>Corynebacterium</taxon>
    </lineage>
</organism>
<proteinExistence type="predicted"/>
<evidence type="ECO:0000313" key="1">
    <source>
        <dbReference type="EMBL" id="RNE49945.1"/>
    </source>
</evidence>
<accession>A0A3M8KAX6</accession>
<sequence>MVLALSETIAMNNLQLTQTSSDLIASLQSLNVVEPALAHLAPTSLTAAALARANLFWRHQHRQSMQSVTAHLSQVQRFAEHIQEIDLDVHRRLESNS</sequence>